<gene>
    <name evidence="3" type="ORF">ECRASSUSDP1_LOCUS16404</name>
</gene>
<sequence length="300" mass="34321">MGSVCNGGDSNKDEITLDVTEHHKKAKSSSSSKKKDRKSKKSKKEKKQKKSKKHAKGTEAPAEKPIQTNDTIPTETWDDNDFETLLPSKKSFEITTEDKDLKAYTKDSRKKALEVAQDLDNIEWDLKQNKNGVQIYLGKTSGEEIFLRREAEVNANIETTTEYLKDYELRVKLADRIEKVDLVESYDSTSELCYQKMKGNLIFKARDFSFFSKIIDLKNGDRAIIEYSVENDAIPETKAVRAELENLCWLKKISDTETAIIHLMHIFIKGKVPGFAKSMMPKKHLQEFTKLKEIIESGSE</sequence>
<dbReference type="AlphaFoldDB" id="A0AAD1XLV8"/>
<dbReference type="SUPFAM" id="SSF55961">
    <property type="entry name" value="Bet v1-like"/>
    <property type="match status" value="1"/>
</dbReference>
<feature type="compositionally biased region" description="Basic and acidic residues" evidence="1">
    <location>
        <begin position="10"/>
        <end position="21"/>
    </location>
</feature>
<dbReference type="Gene3D" id="3.30.530.20">
    <property type="match status" value="1"/>
</dbReference>
<evidence type="ECO:0000259" key="2">
    <source>
        <dbReference type="Pfam" id="PF01852"/>
    </source>
</evidence>
<dbReference type="PANTHER" id="PTHR19308:SF14">
    <property type="entry name" value="START DOMAIN-CONTAINING PROTEIN"/>
    <property type="match status" value="1"/>
</dbReference>
<accession>A0AAD1XLV8</accession>
<feature type="domain" description="START" evidence="2">
    <location>
        <begin position="143"/>
        <end position="273"/>
    </location>
</feature>
<dbReference type="CDD" id="cd00177">
    <property type="entry name" value="START"/>
    <property type="match status" value="1"/>
</dbReference>
<dbReference type="Pfam" id="PF01852">
    <property type="entry name" value="START"/>
    <property type="match status" value="1"/>
</dbReference>
<dbReference type="InterPro" id="IPR051213">
    <property type="entry name" value="START_lipid_transfer"/>
</dbReference>
<dbReference type="InterPro" id="IPR023393">
    <property type="entry name" value="START-like_dom_sf"/>
</dbReference>
<evidence type="ECO:0000313" key="3">
    <source>
        <dbReference type="EMBL" id="CAI2375044.1"/>
    </source>
</evidence>
<dbReference type="GO" id="GO:0005737">
    <property type="term" value="C:cytoplasm"/>
    <property type="evidence" value="ECO:0007669"/>
    <property type="project" value="UniProtKB-ARBA"/>
</dbReference>
<organism evidence="3 4">
    <name type="scientific">Euplotes crassus</name>
    <dbReference type="NCBI Taxonomy" id="5936"/>
    <lineage>
        <taxon>Eukaryota</taxon>
        <taxon>Sar</taxon>
        <taxon>Alveolata</taxon>
        <taxon>Ciliophora</taxon>
        <taxon>Intramacronucleata</taxon>
        <taxon>Spirotrichea</taxon>
        <taxon>Hypotrichia</taxon>
        <taxon>Euplotida</taxon>
        <taxon>Euplotidae</taxon>
        <taxon>Moneuplotes</taxon>
    </lineage>
</organism>
<name>A0AAD1XLV8_EUPCR</name>
<protein>
    <recommendedName>
        <fullName evidence="2">START domain-containing protein</fullName>
    </recommendedName>
</protein>
<feature type="compositionally biased region" description="Basic residues" evidence="1">
    <location>
        <begin position="22"/>
        <end position="55"/>
    </location>
</feature>
<reference evidence="3" key="1">
    <citation type="submission" date="2023-07" db="EMBL/GenBank/DDBJ databases">
        <authorList>
            <consortium name="AG Swart"/>
            <person name="Singh M."/>
            <person name="Singh A."/>
            <person name="Seah K."/>
            <person name="Emmerich C."/>
        </authorList>
    </citation>
    <scope>NUCLEOTIDE SEQUENCE</scope>
    <source>
        <strain evidence="3">DP1</strain>
    </source>
</reference>
<evidence type="ECO:0000313" key="4">
    <source>
        <dbReference type="Proteomes" id="UP001295684"/>
    </source>
</evidence>
<keyword evidence="4" id="KW-1185">Reference proteome</keyword>
<dbReference type="PANTHER" id="PTHR19308">
    <property type="entry name" value="PHOSPHATIDYLCHOLINE TRANSFER PROTEIN"/>
    <property type="match status" value="1"/>
</dbReference>
<feature type="region of interest" description="Disordered" evidence="1">
    <location>
        <begin position="1"/>
        <end position="80"/>
    </location>
</feature>
<dbReference type="EMBL" id="CAMPGE010016491">
    <property type="protein sequence ID" value="CAI2375044.1"/>
    <property type="molecule type" value="Genomic_DNA"/>
</dbReference>
<dbReference type="GO" id="GO:0008289">
    <property type="term" value="F:lipid binding"/>
    <property type="evidence" value="ECO:0007669"/>
    <property type="project" value="InterPro"/>
</dbReference>
<dbReference type="InterPro" id="IPR002913">
    <property type="entry name" value="START_lipid-bd_dom"/>
</dbReference>
<dbReference type="Proteomes" id="UP001295684">
    <property type="component" value="Unassembled WGS sequence"/>
</dbReference>
<evidence type="ECO:0000256" key="1">
    <source>
        <dbReference type="SAM" id="MobiDB-lite"/>
    </source>
</evidence>
<comment type="caution">
    <text evidence="3">The sequence shown here is derived from an EMBL/GenBank/DDBJ whole genome shotgun (WGS) entry which is preliminary data.</text>
</comment>
<proteinExistence type="predicted"/>